<accession>A0A1Y1QXN2</accession>
<evidence type="ECO:0000313" key="2">
    <source>
        <dbReference type="Proteomes" id="UP000192491"/>
    </source>
</evidence>
<sequence>MMFLGMPVQKTTAQRLTPLVDLPAHNFLRGRVFLRRMLNEPSSSAIRYLGGVRVVLSEKKTTSTVEIIRTGNFDHAEYGAFAVTADHLDSFVRNFNGNAYGQKIFIDVGHKPQDGAAGEIKQLYVDGNTLKALVEWTPYGLQAIRERGCIYLSADYYENWTDNETKQSYGPLLLGAGLVTRPHIKRMKPIQLAEYPNTPALIISPDLTRTLSQEAKRTMNVFLKLLQEAYGQHKLSEKVQAPLLEAFKAAATALGEDEAALKMLTEQYKAIGDGIAKQLGESSTAPVNVVVGMTDAQVKQLIESDRKTLAEQQAASDKKLSDNRTAYTKAITDAQGLSDDTRKILGEGVKLITGDMSDTQVTALVEFQLEQGNRLEAQRKLHDIGFVVAGSPRISVDESNNIKSLHESVRKALQLTNAHASNTLMLSEKPLNARFVEMVLAEYDRRFAHQLHKEQRMLSGAETHMGSAFLPSSFQREVIREALADLNILQLVRTQVDPGATTTTEIPYEERTSSASIPNEGIVYEGKGIPFAGVGLKHDVAYVAAMKLALKVTNEIMHFSQSSGVNWNAWGENIASNARIMRELIHLRVANEMLRASDTHLAQAVTGESFTASASGLIKTVKYPVVRPLQIRDLKGNTIGNAECPVTITIGGADVPYFTGEPNLPAGTYWRFNNLNLGYIQLVDQTGASAGAGATGTLGYSTTGNVVKFDLALPANTKYRDHLNELLSMVGDQKAMLTSQRFVRPEYALMSSMLNNEASKASQFVVSLKRDGTTNTLQGDLEAVKNLPAFDCNAPGMDVGDQRILIGQRGLTGYSVIKPYSVGMPFEAVDETGHPTGEKVAYGEEYNALHTPKPVRNRYTSVLVFDSATR</sequence>
<evidence type="ECO:0000313" key="1">
    <source>
        <dbReference type="EMBL" id="OQX16140.1"/>
    </source>
</evidence>
<dbReference type="AlphaFoldDB" id="A0A1Y1QXN2"/>
<reference evidence="1 2" key="1">
    <citation type="submission" date="2017-01" db="EMBL/GenBank/DDBJ databases">
        <title>Novel large sulfur bacteria in the metagenomes of groundwater-fed chemosynthetic microbial mats in the Lake Huron basin.</title>
        <authorList>
            <person name="Sharrar A.M."/>
            <person name="Flood B.E."/>
            <person name="Bailey J.V."/>
            <person name="Jones D.S."/>
            <person name="Biddanda B."/>
            <person name="Ruberg S.A."/>
            <person name="Marcus D.N."/>
            <person name="Dick G.J."/>
        </authorList>
    </citation>
    <scope>NUCLEOTIDE SEQUENCE [LARGE SCALE GENOMIC DNA]</scope>
    <source>
        <strain evidence="1">A8</strain>
    </source>
</reference>
<dbReference type="InterPro" id="IPR012106">
    <property type="entry name" value="Phage_Mu_Gp1"/>
</dbReference>
<dbReference type="Pfam" id="PF10123">
    <property type="entry name" value="Mu-like_Pro"/>
    <property type="match status" value="1"/>
</dbReference>
<organism evidence="1 2">
    <name type="scientific">Thiothrix lacustris</name>
    <dbReference type="NCBI Taxonomy" id="525917"/>
    <lineage>
        <taxon>Bacteria</taxon>
        <taxon>Pseudomonadati</taxon>
        <taxon>Pseudomonadota</taxon>
        <taxon>Gammaproteobacteria</taxon>
        <taxon>Thiotrichales</taxon>
        <taxon>Thiotrichaceae</taxon>
        <taxon>Thiothrix</taxon>
    </lineage>
</organism>
<gene>
    <name evidence="1" type="ORF">BWK73_04565</name>
</gene>
<dbReference type="EMBL" id="MTEJ01000007">
    <property type="protein sequence ID" value="OQX16140.1"/>
    <property type="molecule type" value="Genomic_DNA"/>
</dbReference>
<name>A0A1Y1QXN2_9GAMM</name>
<proteinExistence type="predicted"/>
<comment type="caution">
    <text evidence="1">The sequence shown here is derived from an EMBL/GenBank/DDBJ whole genome shotgun (WGS) entry which is preliminary data.</text>
</comment>
<dbReference type="Proteomes" id="UP000192491">
    <property type="component" value="Unassembled WGS sequence"/>
</dbReference>
<protein>
    <submittedName>
        <fullName evidence="1">Uncharacterized protein</fullName>
    </submittedName>
</protein>